<protein>
    <submittedName>
        <fullName evidence="1">Uncharacterized protein</fullName>
    </submittedName>
</protein>
<evidence type="ECO:0000313" key="1">
    <source>
        <dbReference type="EMBL" id="KAJ6957357.1"/>
    </source>
</evidence>
<keyword evidence="2" id="KW-1185">Reference proteome</keyword>
<dbReference type="Proteomes" id="UP001164929">
    <property type="component" value="Chromosome 18"/>
</dbReference>
<reference evidence="1 2" key="1">
    <citation type="journal article" date="2023" name="Mol. Ecol. Resour.">
        <title>Chromosome-level genome assembly of a triploid poplar Populus alba 'Berolinensis'.</title>
        <authorList>
            <person name="Chen S."/>
            <person name="Yu Y."/>
            <person name="Wang X."/>
            <person name="Wang S."/>
            <person name="Zhang T."/>
            <person name="Zhou Y."/>
            <person name="He R."/>
            <person name="Meng N."/>
            <person name="Wang Y."/>
            <person name="Liu W."/>
            <person name="Liu Z."/>
            <person name="Liu J."/>
            <person name="Guo Q."/>
            <person name="Huang H."/>
            <person name="Sederoff R.R."/>
            <person name="Wang G."/>
            <person name="Qu G."/>
            <person name="Chen S."/>
        </authorList>
    </citation>
    <scope>NUCLEOTIDE SEQUENCE [LARGE SCALE GENOMIC DNA]</scope>
    <source>
        <strain evidence="1">SC-2020</strain>
    </source>
</reference>
<sequence length="90" mass="10236">MVTDDGLLPSIFSLSDSQAIVYGVFSPRSSRPLERSKPKGQRAFSFEVVSATGNFNKHQEMQQQWQKAEYLRITPHWTTSEGKGVKGWDF</sequence>
<evidence type="ECO:0000313" key="2">
    <source>
        <dbReference type="Proteomes" id="UP001164929"/>
    </source>
</evidence>
<dbReference type="AlphaFoldDB" id="A0AAD6PRZ6"/>
<accession>A0AAD6PRZ6</accession>
<organism evidence="1 2">
    <name type="scientific">Populus alba x Populus x berolinensis</name>
    <dbReference type="NCBI Taxonomy" id="444605"/>
    <lineage>
        <taxon>Eukaryota</taxon>
        <taxon>Viridiplantae</taxon>
        <taxon>Streptophyta</taxon>
        <taxon>Embryophyta</taxon>
        <taxon>Tracheophyta</taxon>
        <taxon>Spermatophyta</taxon>
        <taxon>Magnoliopsida</taxon>
        <taxon>eudicotyledons</taxon>
        <taxon>Gunneridae</taxon>
        <taxon>Pentapetalae</taxon>
        <taxon>rosids</taxon>
        <taxon>fabids</taxon>
        <taxon>Malpighiales</taxon>
        <taxon>Salicaceae</taxon>
        <taxon>Saliceae</taxon>
        <taxon>Populus</taxon>
    </lineage>
</organism>
<name>A0AAD6PRZ6_9ROSI</name>
<gene>
    <name evidence="1" type="ORF">NC653_039330</name>
</gene>
<comment type="caution">
    <text evidence="1">The sequence shown here is derived from an EMBL/GenBank/DDBJ whole genome shotgun (WGS) entry which is preliminary data.</text>
</comment>
<proteinExistence type="predicted"/>
<dbReference type="EMBL" id="JAQIZT010000018">
    <property type="protein sequence ID" value="KAJ6957357.1"/>
    <property type="molecule type" value="Genomic_DNA"/>
</dbReference>